<accession>A0A1J4JQ94</accession>
<evidence type="ECO:0008006" key="3">
    <source>
        <dbReference type="Google" id="ProtNLM"/>
    </source>
</evidence>
<keyword evidence="2" id="KW-1185">Reference proteome</keyword>
<protein>
    <recommendedName>
        <fullName evidence="3">COMM domain-containing protein</fullName>
    </recommendedName>
</protein>
<dbReference type="GeneID" id="94842908"/>
<gene>
    <name evidence="1" type="ORF">TRFO_31917</name>
</gene>
<evidence type="ECO:0000313" key="2">
    <source>
        <dbReference type="Proteomes" id="UP000179807"/>
    </source>
</evidence>
<dbReference type="AlphaFoldDB" id="A0A1J4JQ94"/>
<organism evidence="1 2">
    <name type="scientific">Tritrichomonas foetus</name>
    <dbReference type="NCBI Taxonomy" id="1144522"/>
    <lineage>
        <taxon>Eukaryota</taxon>
        <taxon>Metamonada</taxon>
        <taxon>Parabasalia</taxon>
        <taxon>Tritrichomonadida</taxon>
        <taxon>Tritrichomonadidae</taxon>
        <taxon>Tritrichomonas</taxon>
    </lineage>
</organism>
<name>A0A1J4JQ94_9EUKA</name>
<proteinExistence type="predicted"/>
<reference evidence="1" key="1">
    <citation type="submission" date="2016-10" db="EMBL/GenBank/DDBJ databases">
        <authorList>
            <person name="Benchimol M."/>
            <person name="Almeida L.G."/>
            <person name="Vasconcelos A.T."/>
            <person name="Perreira-Neves A."/>
            <person name="Rosa I.A."/>
            <person name="Tasca T."/>
            <person name="Bogo M.R."/>
            <person name="de Souza W."/>
        </authorList>
    </citation>
    <scope>NUCLEOTIDE SEQUENCE [LARGE SCALE GENOMIC DNA]</scope>
    <source>
        <strain evidence="1">K</strain>
    </source>
</reference>
<evidence type="ECO:0000313" key="1">
    <source>
        <dbReference type="EMBL" id="OHT01289.1"/>
    </source>
</evidence>
<dbReference type="OrthoDB" id="10260682at2759"/>
<sequence>MQTTVDVVLGKKTEESISSTLLDIDEHVRSKLISNLTTVFKRGMALKLDVDAFDIEIQKYFSEAKLLSKALHAYWRRNSSTCQQQYAQCCPFENHFADLKWVAKLPTESKYGLSSTSPSVECRFFNTANQFEIAITPSGIDNLAYEIQKIQNALSELK</sequence>
<dbReference type="VEuPathDB" id="TrichDB:TRFO_31917"/>
<dbReference type="Proteomes" id="UP000179807">
    <property type="component" value="Unassembled WGS sequence"/>
</dbReference>
<dbReference type="RefSeq" id="XP_068354425.1">
    <property type="nucleotide sequence ID" value="XM_068508204.1"/>
</dbReference>
<comment type="caution">
    <text evidence="1">The sequence shown here is derived from an EMBL/GenBank/DDBJ whole genome shotgun (WGS) entry which is preliminary data.</text>
</comment>
<dbReference type="EMBL" id="MLAK01000918">
    <property type="protein sequence ID" value="OHT01289.1"/>
    <property type="molecule type" value="Genomic_DNA"/>
</dbReference>